<comment type="caution">
    <text evidence="2">The sequence shown here is derived from an EMBL/GenBank/DDBJ whole genome shotgun (WGS) entry which is preliminary data.</text>
</comment>
<evidence type="ECO:0000313" key="3">
    <source>
        <dbReference type="Proteomes" id="UP000029737"/>
    </source>
</evidence>
<feature type="region of interest" description="Disordered" evidence="1">
    <location>
        <begin position="40"/>
        <end position="59"/>
    </location>
</feature>
<gene>
    <name evidence="2" type="ORF">IL38_06710</name>
</gene>
<organism evidence="2 3">
    <name type="scientific">Actinopolyspora erythraea</name>
    <dbReference type="NCBI Taxonomy" id="414996"/>
    <lineage>
        <taxon>Bacteria</taxon>
        <taxon>Bacillati</taxon>
        <taxon>Actinomycetota</taxon>
        <taxon>Actinomycetes</taxon>
        <taxon>Actinopolysporales</taxon>
        <taxon>Actinopolysporaceae</taxon>
        <taxon>Actinopolyspora</taxon>
    </lineage>
</organism>
<protein>
    <recommendedName>
        <fullName evidence="4">DUF397 domain-containing protein</fullName>
    </recommendedName>
</protein>
<reference evidence="2 3" key="1">
    <citation type="journal article" date="2014" name="PLoS ONE">
        <title>Identification and Characterization of a New Erythromycin Biosynthetic Gene Cluster in Actinopolyspora erythraea YIM90600, a Novel Erythronolide-Producing Halophilic Actinomycete Isolated from Salt Field.</title>
        <authorList>
            <person name="Chen D."/>
            <person name="Feng J."/>
            <person name="Huang L."/>
            <person name="Zhang Q."/>
            <person name="Wu J."/>
            <person name="Zhu X."/>
            <person name="Duan Y."/>
            <person name="Xu Z."/>
        </authorList>
    </citation>
    <scope>NUCLEOTIDE SEQUENCE [LARGE SCALE GENOMIC DNA]</scope>
    <source>
        <strain evidence="2 3">YIM90600</strain>
    </source>
</reference>
<evidence type="ECO:0008006" key="4">
    <source>
        <dbReference type="Google" id="ProtNLM"/>
    </source>
</evidence>
<dbReference type="Proteomes" id="UP000029737">
    <property type="component" value="Unassembled WGS sequence"/>
</dbReference>
<dbReference type="EMBL" id="JPMV01000013">
    <property type="protein sequence ID" value="KGI82021.1"/>
    <property type="molecule type" value="Genomic_DNA"/>
</dbReference>
<dbReference type="RefSeq" id="WP_144311922.1">
    <property type="nucleotide sequence ID" value="NZ_CP022752.1"/>
</dbReference>
<keyword evidence="3" id="KW-1185">Reference proteome</keyword>
<accession>A0ABR4X5M7</accession>
<sequence length="59" mass="6215">MKAPTRGSAGGERSAVFTPSVFDTNRIPVGSSGLTAAVERCGEPDAPWSSISKENIEYE</sequence>
<name>A0ABR4X5M7_9ACTN</name>
<feature type="region of interest" description="Disordered" evidence="1">
    <location>
        <begin position="1"/>
        <end position="21"/>
    </location>
</feature>
<proteinExistence type="predicted"/>
<evidence type="ECO:0000256" key="1">
    <source>
        <dbReference type="SAM" id="MobiDB-lite"/>
    </source>
</evidence>
<evidence type="ECO:0000313" key="2">
    <source>
        <dbReference type="EMBL" id="KGI82021.1"/>
    </source>
</evidence>